<dbReference type="AlphaFoldDB" id="A0A841BJE4"/>
<evidence type="ECO:0000313" key="2">
    <source>
        <dbReference type="EMBL" id="MBB5867448.1"/>
    </source>
</evidence>
<dbReference type="Proteomes" id="UP000587527">
    <property type="component" value="Unassembled WGS sequence"/>
</dbReference>
<dbReference type="InterPro" id="IPR036396">
    <property type="entry name" value="Cyt_P450_sf"/>
</dbReference>
<evidence type="ECO:0000256" key="1">
    <source>
        <dbReference type="ARBA" id="ARBA00010617"/>
    </source>
</evidence>
<comment type="caution">
    <text evidence="2">The sequence shown here is derived from an EMBL/GenBank/DDBJ whole genome shotgun (WGS) entry which is preliminary data.</text>
</comment>
<organism evidence="2 3">
    <name type="scientific">Allocatelliglobosispora scoriae</name>
    <dbReference type="NCBI Taxonomy" id="643052"/>
    <lineage>
        <taxon>Bacteria</taxon>
        <taxon>Bacillati</taxon>
        <taxon>Actinomycetota</taxon>
        <taxon>Actinomycetes</taxon>
        <taxon>Micromonosporales</taxon>
        <taxon>Micromonosporaceae</taxon>
        <taxon>Allocatelliglobosispora</taxon>
    </lineage>
</organism>
<dbReference type="SUPFAM" id="SSF48264">
    <property type="entry name" value="Cytochrome P450"/>
    <property type="match status" value="1"/>
</dbReference>
<evidence type="ECO:0000313" key="3">
    <source>
        <dbReference type="Proteomes" id="UP000587527"/>
    </source>
</evidence>
<dbReference type="GO" id="GO:0020037">
    <property type="term" value="F:heme binding"/>
    <property type="evidence" value="ECO:0007669"/>
    <property type="project" value="InterPro"/>
</dbReference>
<name>A0A841BJE4_9ACTN</name>
<dbReference type="GO" id="GO:0016705">
    <property type="term" value="F:oxidoreductase activity, acting on paired donors, with incorporation or reduction of molecular oxygen"/>
    <property type="evidence" value="ECO:0007669"/>
    <property type="project" value="InterPro"/>
</dbReference>
<reference evidence="2 3" key="1">
    <citation type="submission" date="2020-08" db="EMBL/GenBank/DDBJ databases">
        <title>Sequencing the genomes of 1000 actinobacteria strains.</title>
        <authorList>
            <person name="Klenk H.-P."/>
        </authorList>
    </citation>
    <scope>NUCLEOTIDE SEQUENCE [LARGE SCALE GENOMIC DNA]</scope>
    <source>
        <strain evidence="2 3">DSM 45362</strain>
    </source>
</reference>
<dbReference type="EMBL" id="JACHMN010000001">
    <property type="protein sequence ID" value="MBB5867448.1"/>
    <property type="molecule type" value="Genomic_DNA"/>
</dbReference>
<dbReference type="PANTHER" id="PTHR46696">
    <property type="entry name" value="P450, PUTATIVE (EUROFUNG)-RELATED"/>
    <property type="match status" value="1"/>
</dbReference>
<protein>
    <submittedName>
        <fullName evidence="2">Cytochrome P450</fullName>
    </submittedName>
</protein>
<dbReference type="PANTHER" id="PTHR46696:SF1">
    <property type="entry name" value="CYTOCHROME P450 YJIB-RELATED"/>
    <property type="match status" value="1"/>
</dbReference>
<dbReference type="RefSeq" id="WP_184832162.1">
    <property type="nucleotide sequence ID" value="NZ_JACHMN010000001.1"/>
</dbReference>
<gene>
    <name evidence="2" type="ORF">F4553_000827</name>
</gene>
<accession>A0A841BJE4</accession>
<keyword evidence="3" id="KW-1185">Reference proteome</keyword>
<dbReference type="GO" id="GO:0005506">
    <property type="term" value="F:iron ion binding"/>
    <property type="evidence" value="ECO:0007669"/>
    <property type="project" value="InterPro"/>
</dbReference>
<proteinExistence type="inferred from homology"/>
<dbReference type="InterPro" id="IPR002397">
    <property type="entry name" value="Cyt_P450_B"/>
</dbReference>
<sequence>MNAVELSRLDVDDPVFQRNPYPWYAQMRREAPLCPVPGRDLYFAATMNLAREVLADPARFSSRTDKRPPPPPEVREQLARLREGRPRTIHTLLNNDPPDHDRYRRMVNRAFTPRALAWTAGRVRAVAEELVAALPDEGDLVRHLAVPLPVSTICGVLGLGPEHRDQVRRWTTAMTLSVGASPGPEALLSGEHDRAEFDAVMAHECAARRRHPGDDLR</sequence>
<comment type="similarity">
    <text evidence="1">Belongs to the cytochrome P450 family.</text>
</comment>
<dbReference type="Gene3D" id="1.10.630.10">
    <property type="entry name" value="Cytochrome P450"/>
    <property type="match status" value="1"/>
</dbReference>
<dbReference type="GO" id="GO:0004497">
    <property type="term" value="F:monooxygenase activity"/>
    <property type="evidence" value="ECO:0007669"/>
    <property type="project" value="InterPro"/>
</dbReference>
<dbReference type="PRINTS" id="PR00359">
    <property type="entry name" value="BP450"/>
</dbReference>